<sequence length="322" mass="35238">MAAMLQAPDTAVLAVNLGTPETPTAPAVRRYLAEFLSDPRVVAIPALLWQPLLRGLILPLRSGRSAAKYAQVWLPDGSPLMVHTRQLAQAMQAELPQMTVRPAMRYGQPAIGAELDRLAAEGVRRVVVLPLYPQYSTTTASVEDKVRQWQARNSGVAVSVVRDYAVDPDWVAAVASSIRDYWQQHGRGQKLMFSFHGIPQRLADGGDPYPQRCEASAQAIATALGLAADDWELGYQSRFGRERWLQPYAEPRLWELAEAGATRIDVVCPGFATDCLETLEEVAMGFTETLAHRGASMQYIPCLNAAPAHARALVRLAVAQLA</sequence>
<dbReference type="SUPFAM" id="SSF53800">
    <property type="entry name" value="Chelatase"/>
    <property type="match status" value="1"/>
</dbReference>
<keyword evidence="4 9" id="KW-0408">Iron</keyword>
<keyword evidence="6 9" id="KW-0456">Lyase</keyword>
<dbReference type="PANTHER" id="PTHR11108">
    <property type="entry name" value="FERROCHELATASE"/>
    <property type="match status" value="1"/>
</dbReference>
<gene>
    <name evidence="9 11" type="primary">hemH</name>
    <name evidence="11" type="ORF">GAK31_03750</name>
</gene>
<name>A0A7V8JJW2_STEMA</name>
<comment type="pathway">
    <text evidence="9 10">Porphyrin-containing compound metabolism; protoheme biosynthesis; protoheme from protoporphyrin-IX: step 1/1.</text>
</comment>
<dbReference type="GO" id="GO:0006783">
    <property type="term" value="P:heme biosynthetic process"/>
    <property type="evidence" value="ECO:0007669"/>
    <property type="project" value="UniProtKB-UniRule"/>
</dbReference>
<evidence type="ECO:0000256" key="8">
    <source>
        <dbReference type="ARBA" id="ARBA00024536"/>
    </source>
</evidence>
<dbReference type="PROSITE" id="PS00534">
    <property type="entry name" value="FERROCHELATASE"/>
    <property type="match status" value="1"/>
</dbReference>
<dbReference type="Pfam" id="PF00762">
    <property type="entry name" value="Ferrochelatase"/>
    <property type="match status" value="1"/>
</dbReference>
<dbReference type="GO" id="GO:0046872">
    <property type="term" value="F:metal ion binding"/>
    <property type="evidence" value="ECO:0007669"/>
    <property type="project" value="UniProtKB-KW"/>
</dbReference>
<dbReference type="Gene3D" id="3.40.50.1400">
    <property type="match status" value="2"/>
</dbReference>
<protein>
    <recommendedName>
        <fullName evidence="9 10">Ferrochelatase</fullName>
        <ecNumber evidence="9 10">4.98.1.1</ecNumber>
    </recommendedName>
    <alternativeName>
        <fullName evidence="9">Heme synthase</fullName>
    </alternativeName>
    <alternativeName>
        <fullName evidence="9">Protoheme ferro-lyase</fullName>
    </alternativeName>
</protein>
<dbReference type="AlphaFoldDB" id="A0A7V8JJW2"/>
<feature type="binding site" evidence="9">
    <location>
        <position position="277"/>
    </location>
    <ligand>
        <name>Fe(2+)</name>
        <dbReference type="ChEBI" id="CHEBI:29033"/>
    </ligand>
</feature>
<dbReference type="FunFam" id="3.40.50.1400:FF:000002">
    <property type="entry name" value="Ferrochelatase"/>
    <property type="match status" value="1"/>
</dbReference>
<evidence type="ECO:0000256" key="1">
    <source>
        <dbReference type="ARBA" id="ARBA00007718"/>
    </source>
</evidence>
<evidence type="ECO:0000313" key="11">
    <source>
        <dbReference type="EMBL" id="KAF1012923.1"/>
    </source>
</evidence>
<keyword evidence="5 9" id="KW-0350">Heme biosynthesis</keyword>
<dbReference type="InterPro" id="IPR019772">
    <property type="entry name" value="Ferrochelatase_AS"/>
</dbReference>
<dbReference type="UniPathway" id="UPA00252">
    <property type="reaction ID" value="UER00325"/>
</dbReference>
<evidence type="ECO:0000256" key="3">
    <source>
        <dbReference type="ARBA" id="ARBA00022723"/>
    </source>
</evidence>
<feature type="binding site" evidence="9">
    <location>
        <position position="196"/>
    </location>
    <ligand>
        <name>Fe(2+)</name>
        <dbReference type="ChEBI" id="CHEBI:29033"/>
    </ligand>
</feature>
<dbReference type="PANTHER" id="PTHR11108:SF1">
    <property type="entry name" value="FERROCHELATASE, MITOCHONDRIAL"/>
    <property type="match status" value="1"/>
</dbReference>
<dbReference type="EMBL" id="WNDS01000006">
    <property type="protein sequence ID" value="KAF1012923.1"/>
    <property type="molecule type" value="Genomic_DNA"/>
</dbReference>
<evidence type="ECO:0000256" key="5">
    <source>
        <dbReference type="ARBA" id="ARBA00023133"/>
    </source>
</evidence>
<organism evidence="11 12">
    <name type="scientific">Stenotrophomonas maltophilia</name>
    <name type="common">Pseudomonas maltophilia</name>
    <name type="synonym">Xanthomonas maltophilia</name>
    <dbReference type="NCBI Taxonomy" id="40324"/>
    <lineage>
        <taxon>Bacteria</taxon>
        <taxon>Pseudomonadati</taxon>
        <taxon>Pseudomonadota</taxon>
        <taxon>Gammaproteobacteria</taxon>
        <taxon>Lysobacterales</taxon>
        <taxon>Lysobacteraceae</taxon>
        <taxon>Stenotrophomonas</taxon>
        <taxon>Stenotrophomonas maltophilia group</taxon>
    </lineage>
</organism>
<evidence type="ECO:0000313" key="12">
    <source>
        <dbReference type="Proteomes" id="UP000487117"/>
    </source>
</evidence>
<dbReference type="GO" id="GO:0005737">
    <property type="term" value="C:cytoplasm"/>
    <property type="evidence" value="ECO:0007669"/>
    <property type="project" value="UniProtKB-SubCell"/>
</dbReference>
<evidence type="ECO:0000256" key="4">
    <source>
        <dbReference type="ARBA" id="ARBA00023004"/>
    </source>
</evidence>
<dbReference type="Proteomes" id="UP000487117">
    <property type="component" value="Unassembled WGS sequence"/>
</dbReference>
<comment type="subcellular location">
    <subcellularLocation>
        <location evidence="9 10">Cytoplasm</location>
    </subcellularLocation>
</comment>
<keyword evidence="7 9" id="KW-0627">Porphyrin biosynthesis</keyword>
<evidence type="ECO:0000256" key="10">
    <source>
        <dbReference type="RuleBase" id="RU000607"/>
    </source>
</evidence>
<evidence type="ECO:0000256" key="2">
    <source>
        <dbReference type="ARBA" id="ARBA00022490"/>
    </source>
</evidence>
<dbReference type="GO" id="GO:0004325">
    <property type="term" value="F:ferrochelatase activity"/>
    <property type="evidence" value="ECO:0007669"/>
    <property type="project" value="UniProtKB-UniRule"/>
</dbReference>
<evidence type="ECO:0000256" key="9">
    <source>
        <dbReference type="HAMAP-Rule" id="MF_00323"/>
    </source>
</evidence>
<comment type="function">
    <text evidence="9 10">Catalyzes the ferrous insertion into protoporphyrin IX.</text>
</comment>
<dbReference type="InterPro" id="IPR033644">
    <property type="entry name" value="Ferrochelatase_C"/>
</dbReference>
<comment type="similarity">
    <text evidence="1 9 10">Belongs to the ferrochelatase family.</text>
</comment>
<dbReference type="CDD" id="cd00419">
    <property type="entry name" value="Ferrochelatase_C"/>
    <property type="match status" value="1"/>
</dbReference>
<keyword evidence="2 9" id="KW-0963">Cytoplasm</keyword>
<evidence type="ECO:0000256" key="6">
    <source>
        <dbReference type="ARBA" id="ARBA00023239"/>
    </source>
</evidence>
<keyword evidence="3 9" id="KW-0479">Metal-binding</keyword>
<dbReference type="CDD" id="cd03411">
    <property type="entry name" value="Ferrochelatase_N"/>
    <property type="match status" value="1"/>
</dbReference>
<dbReference type="EC" id="4.98.1.1" evidence="9 10"/>
<dbReference type="HAMAP" id="MF_00323">
    <property type="entry name" value="Ferrochelatase"/>
    <property type="match status" value="1"/>
</dbReference>
<comment type="catalytic activity">
    <reaction evidence="9 10">
        <text>heme b + 2 H(+) = protoporphyrin IX + Fe(2+)</text>
        <dbReference type="Rhea" id="RHEA:22584"/>
        <dbReference type="ChEBI" id="CHEBI:15378"/>
        <dbReference type="ChEBI" id="CHEBI:29033"/>
        <dbReference type="ChEBI" id="CHEBI:57306"/>
        <dbReference type="ChEBI" id="CHEBI:60344"/>
        <dbReference type="EC" id="4.98.1.1"/>
    </reaction>
</comment>
<dbReference type="NCBIfam" id="TIGR00109">
    <property type="entry name" value="hemH"/>
    <property type="match status" value="1"/>
</dbReference>
<comment type="catalytic activity">
    <reaction evidence="8">
        <text>Fe-coproporphyrin III + 2 H(+) = coproporphyrin III + Fe(2+)</text>
        <dbReference type="Rhea" id="RHEA:49572"/>
        <dbReference type="ChEBI" id="CHEBI:15378"/>
        <dbReference type="ChEBI" id="CHEBI:29033"/>
        <dbReference type="ChEBI" id="CHEBI:68438"/>
        <dbReference type="ChEBI" id="CHEBI:131725"/>
        <dbReference type="EC" id="4.99.1.9"/>
    </reaction>
    <physiologicalReaction direction="right-to-left" evidence="8">
        <dbReference type="Rhea" id="RHEA:49574"/>
    </physiologicalReaction>
</comment>
<evidence type="ECO:0000256" key="7">
    <source>
        <dbReference type="ARBA" id="ARBA00023244"/>
    </source>
</evidence>
<reference evidence="12" key="1">
    <citation type="journal article" date="2020" name="MBio">
        <title>Horizontal gene transfer to a defensive symbiont with a reduced genome amongst a multipartite beetle microbiome.</title>
        <authorList>
            <person name="Waterworth S.C."/>
            <person name="Florez L.V."/>
            <person name="Rees E.R."/>
            <person name="Hertweck C."/>
            <person name="Kaltenpoth M."/>
            <person name="Kwan J.C."/>
        </authorList>
    </citation>
    <scope>NUCLEOTIDE SEQUENCE [LARGE SCALE GENOMIC DNA]</scope>
</reference>
<dbReference type="InterPro" id="IPR001015">
    <property type="entry name" value="Ferrochelatase"/>
</dbReference>
<proteinExistence type="inferred from homology"/>
<accession>A0A7V8JJW2</accession>
<comment type="caution">
    <text evidence="11">The sequence shown here is derived from an EMBL/GenBank/DDBJ whole genome shotgun (WGS) entry which is preliminary data.</text>
</comment>
<dbReference type="InterPro" id="IPR033659">
    <property type="entry name" value="Ferrochelatase_N"/>
</dbReference>